<evidence type="ECO:0000256" key="8">
    <source>
        <dbReference type="ARBA" id="ARBA00023242"/>
    </source>
</evidence>
<proteinExistence type="evidence at transcript level"/>
<comment type="subcellular location">
    <subcellularLocation>
        <location evidence="2">Cytoplasm</location>
    </subcellularLocation>
    <subcellularLocation>
        <location evidence="1">Nucleus</location>
    </subcellularLocation>
</comment>
<dbReference type="Pfam" id="PF10294">
    <property type="entry name" value="Methyltransf_16"/>
    <property type="match status" value="1"/>
</dbReference>
<sequence length="284" mass="32181">MKRISRKPTGGFNLVPHHIIETTEEYAQATMCTLSPSGRKDVLIEYNLSLGRTVSLMLLQRRQNHVDRRDFQICKEHEIDNTGVVCLWPSEEVLTYFCISNGNMFRNKRVLELGSGYGLAGLSIAACTDAAEVVISDGNPQVVEYIRKNISANVGSFEDTKVTSLLLRWGEDEVWHLGHSFDFILAADCTFFKEFHADLAHTLKTLLALCKASQAIFFSPRRGTTLDLFLQAITSLGLHVKITENYNSHVWDLHKKFMEQDNCSCAWPNYDEEHCYPLLITISS</sequence>
<dbReference type="GO" id="GO:0018025">
    <property type="term" value="F:calmodulin-lysine N-methyltransferase activity"/>
    <property type="evidence" value="ECO:0007669"/>
    <property type="project" value="UniProtKB-EC"/>
</dbReference>
<dbReference type="GO" id="GO:0005634">
    <property type="term" value="C:nucleus"/>
    <property type="evidence" value="ECO:0007669"/>
    <property type="project" value="UniProtKB-SubCell"/>
</dbReference>
<dbReference type="PANTHER" id="PTHR13539">
    <property type="entry name" value="CALMODULIN-LYSINE N-METHYLTRANSFERASE"/>
    <property type="match status" value="1"/>
</dbReference>
<dbReference type="OMA" id="CFLGIWP"/>
<dbReference type="EMBL" id="EF677030">
    <property type="protein sequence ID" value="ABR16885.1"/>
    <property type="molecule type" value="mRNA"/>
</dbReference>
<keyword evidence="5" id="KW-0963">Cytoplasm</keyword>
<accession>B8LMK5</accession>
<name>B8LMK5_PICSI</name>
<evidence type="ECO:0000256" key="1">
    <source>
        <dbReference type="ARBA" id="ARBA00004123"/>
    </source>
</evidence>
<dbReference type="PANTHER" id="PTHR13539:SF3">
    <property type="entry name" value="CALMODULIN-LYSINE N-METHYLTRANSFERASE"/>
    <property type="match status" value="1"/>
</dbReference>
<reference evidence="9" key="1">
    <citation type="submission" date="2007-06" db="EMBL/GenBank/DDBJ databases">
        <title>Full length cDNA sequences from Sitka Spruce (Picea sitchensis).</title>
        <authorList>
            <person name="Ralph S.G."/>
            <person name="Chun H.E."/>
            <person name="Liao N."/>
            <person name="Ali J."/>
            <person name="Reid K."/>
            <person name="Kolosova N."/>
            <person name="Cooper N."/>
            <person name="Cullis C."/>
            <person name="Jancsik S."/>
            <person name="Moore R."/>
            <person name="Mayo M."/>
            <person name="Wagner S."/>
            <person name="Holt R.A."/>
            <person name="Jones S.J.M."/>
            <person name="Marra M.A."/>
            <person name="Ritland C.E."/>
            <person name="Ritland K."/>
            <person name="Bohlmann J."/>
        </authorList>
    </citation>
    <scope>NUCLEOTIDE SEQUENCE</scope>
    <source>
        <tissue evidence="9">Green portion of the leader tissue</tissue>
    </source>
</reference>
<evidence type="ECO:0000256" key="5">
    <source>
        <dbReference type="ARBA" id="ARBA00022490"/>
    </source>
</evidence>
<dbReference type="InterPro" id="IPR019410">
    <property type="entry name" value="Methyltransf_16"/>
</dbReference>
<keyword evidence="7" id="KW-0808">Transferase</keyword>
<evidence type="ECO:0000256" key="4">
    <source>
        <dbReference type="ARBA" id="ARBA00020594"/>
    </source>
</evidence>
<evidence type="ECO:0000256" key="2">
    <source>
        <dbReference type="ARBA" id="ARBA00004496"/>
    </source>
</evidence>
<keyword evidence="8" id="KW-0539">Nucleus</keyword>
<dbReference type="InterPro" id="IPR025800">
    <property type="entry name" value="CaM-Lys-N-MeTrfase"/>
</dbReference>
<dbReference type="AlphaFoldDB" id="B8LMK5"/>
<dbReference type="SUPFAM" id="SSF53335">
    <property type="entry name" value="S-adenosyl-L-methionine-dependent methyltransferases"/>
    <property type="match status" value="1"/>
</dbReference>
<protein>
    <recommendedName>
        <fullName evidence="4">Calmodulin-lysine N-methyltransferase</fullName>
        <ecNumber evidence="3">2.1.1.60</ecNumber>
    </recommendedName>
</protein>
<dbReference type="Gene3D" id="3.40.50.150">
    <property type="entry name" value="Vaccinia Virus protein VP39"/>
    <property type="match status" value="1"/>
</dbReference>
<evidence type="ECO:0000256" key="6">
    <source>
        <dbReference type="ARBA" id="ARBA00022603"/>
    </source>
</evidence>
<dbReference type="GO" id="GO:0032259">
    <property type="term" value="P:methylation"/>
    <property type="evidence" value="ECO:0007669"/>
    <property type="project" value="UniProtKB-KW"/>
</dbReference>
<dbReference type="GO" id="GO:0005737">
    <property type="term" value="C:cytoplasm"/>
    <property type="evidence" value="ECO:0007669"/>
    <property type="project" value="UniProtKB-SubCell"/>
</dbReference>
<dbReference type="EC" id="2.1.1.60" evidence="3"/>
<dbReference type="InterPro" id="IPR029063">
    <property type="entry name" value="SAM-dependent_MTases_sf"/>
</dbReference>
<evidence type="ECO:0000256" key="7">
    <source>
        <dbReference type="ARBA" id="ARBA00022679"/>
    </source>
</evidence>
<dbReference type="CDD" id="cd02440">
    <property type="entry name" value="AdoMet_MTases"/>
    <property type="match status" value="1"/>
</dbReference>
<organism evidence="9">
    <name type="scientific">Picea sitchensis</name>
    <name type="common">Sitka spruce</name>
    <name type="synonym">Pinus sitchensis</name>
    <dbReference type="NCBI Taxonomy" id="3332"/>
    <lineage>
        <taxon>Eukaryota</taxon>
        <taxon>Viridiplantae</taxon>
        <taxon>Streptophyta</taxon>
        <taxon>Embryophyta</taxon>
        <taxon>Tracheophyta</taxon>
        <taxon>Spermatophyta</taxon>
        <taxon>Pinopsida</taxon>
        <taxon>Pinidae</taxon>
        <taxon>Conifers I</taxon>
        <taxon>Pinales</taxon>
        <taxon>Pinaceae</taxon>
        <taxon>Picea</taxon>
    </lineage>
</organism>
<keyword evidence="6" id="KW-0489">Methyltransferase</keyword>
<evidence type="ECO:0000256" key="3">
    <source>
        <dbReference type="ARBA" id="ARBA00011914"/>
    </source>
</evidence>
<evidence type="ECO:0000313" key="9">
    <source>
        <dbReference type="EMBL" id="ABR16885.1"/>
    </source>
</evidence>